<protein>
    <submittedName>
        <fullName evidence="3">Alkaline phosphatase D</fullName>
    </submittedName>
</protein>
<gene>
    <name evidence="3" type="ORF">EI77_01998</name>
</gene>
<dbReference type="PANTHER" id="PTHR43606:SF2">
    <property type="entry name" value="ALKALINE PHOSPHATASE FAMILY PROTEIN (AFU_ORTHOLOGUE AFUA_5G03860)"/>
    <property type="match status" value="1"/>
</dbReference>
<sequence length="495" mass="55865">MGCERVFGAVKSLPKFTSYPFTLGVASGDPSPDGVVLWTRLAPQPLEGGGMDPVPVEVSWQVAEDEAMSKVVRQGTSIATPEWGHSVHVEVDGLQPDRWYWYQFRAGTEVSPKARTRTFPAIDTLPDRLRFAVASCQHYETGLYTAYEHMAREDLDLVIHLGDYIYEDGGIDKRVRKHTGPEITTLDHYRNRHAQYKTDPALQAMHAIAPWLVTWDDHEFDNNCAGDISEHPDVKKEDFLLRRAAAYQAYYEHMPLRRSAMPKGPDMLLYRKLGYGRLTDFHVLDTRQYRSDQPCGDHNKPPCPESLSPDTSLLGAIQRDWLFEGLAKSPSTWNILAQQVMMARVDRVAGESIGYSMDQWPSCEMERRRLLKFLHDQRVSNPVVLTGDIHSNWANNLIADFDDLESKIVATEFVGTSISSGGDGLLKPKTLDATYAENPFVKFHSTERGYIRCEVTPELWKSDYQAIEYVSRPGAPLHTRASFVVESGKAGLQEA</sequence>
<evidence type="ECO:0000313" key="4">
    <source>
        <dbReference type="Proteomes" id="UP000295662"/>
    </source>
</evidence>
<dbReference type="InterPro" id="IPR018946">
    <property type="entry name" value="PhoD-like_MPP"/>
</dbReference>
<dbReference type="AlphaFoldDB" id="A0A4R7RY81"/>
<dbReference type="CDD" id="cd07389">
    <property type="entry name" value="MPP_PhoD"/>
    <property type="match status" value="1"/>
</dbReference>
<proteinExistence type="predicted"/>
<name>A0A4R7RY81_9BACT</name>
<dbReference type="PANTHER" id="PTHR43606">
    <property type="entry name" value="PHOSPHATASE, PUTATIVE (AFU_ORTHOLOGUE AFUA_6G08710)-RELATED"/>
    <property type="match status" value="1"/>
</dbReference>
<dbReference type="EMBL" id="SOCA01000003">
    <property type="protein sequence ID" value="TDU70880.1"/>
    <property type="molecule type" value="Genomic_DNA"/>
</dbReference>
<dbReference type="Gene3D" id="3.60.21.70">
    <property type="entry name" value="PhoD-like phosphatase"/>
    <property type="match status" value="1"/>
</dbReference>
<reference evidence="3 4" key="1">
    <citation type="submission" date="2019-03" db="EMBL/GenBank/DDBJ databases">
        <title>Genomic Encyclopedia of Archaeal and Bacterial Type Strains, Phase II (KMG-II): from individual species to whole genera.</title>
        <authorList>
            <person name="Goeker M."/>
        </authorList>
    </citation>
    <scope>NUCLEOTIDE SEQUENCE [LARGE SCALE GENOMIC DNA]</scope>
    <source>
        <strain evidence="3 4">ATCC 25309</strain>
    </source>
</reference>
<dbReference type="Pfam" id="PF16655">
    <property type="entry name" value="PhoD_N"/>
    <property type="match status" value="1"/>
</dbReference>
<dbReference type="InterPro" id="IPR038607">
    <property type="entry name" value="PhoD-like_sf"/>
</dbReference>
<feature type="domain" description="Phospholipase D N-terminal" evidence="2">
    <location>
        <begin position="23"/>
        <end position="118"/>
    </location>
</feature>
<feature type="domain" description="PhoD-like phosphatase metallophosphatase" evidence="1">
    <location>
        <begin position="131"/>
        <end position="464"/>
    </location>
</feature>
<comment type="caution">
    <text evidence="3">The sequence shown here is derived from an EMBL/GenBank/DDBJ whole genome shotgun (WGS) entry which is preliminary data.</text>
</comment>
<evidence type="ECO:0000313" key="3">
    <source>
        <dbReference type="EMBL" id="TDU70880.1"/>
    </source>
</evidence>
<dbReference type="Gene3D" id="2.60.40.380">
    <property type="entry name" value="Purple acid phosphatase-like, N-terminal"/>
    <property type="match status" value="1"/>
</dbReference>
<dbReference type="SUPFAM" id="SSF56300">
    <property type="entry name" value="Metallo-dependent phosphatases"/>
    <property type="match status" value="1"/>
</dbReference>
<dbReference type="InterPro" id="IPR032093">
    <property type="entry name" value="PhoD_N"/>
</dbReference>
<dbReference type="InterPro" id="IPR052900">
    <property type="entry name" value="Phospholipid_Metab_Enz"/>
</dbReference>
<keyword evidence="4" id="KW-1185">Reference proteome</keyword>
<dbReference type="OrthoDB" id="9810511at2"/>
<dbReference type="Pfam" id="PF09423">
    <property type="entry name" value="PhoD"/>
    <property type="match status" value="1"/>
</dbReference>
<dbReference type="Proteomes" id="UP000295662">
    <property type="component" value="Unassembled WGS sequence"/>
</dbReference>
<organism evidence="3 4">
    <name type="scientific">Prosthecobacter fusiformis</name>
    <dbReference type="NCBI Taxonomy" id="48464"/>
    <lineage>
        <taxon>Bacteria</taxon>
        <taxon>Pseudomonadati</taxon>
        <taxon>Verrucomicrobiota</taxon>
        <taxon>Verrucomicrobiia</taxon>
        <taxon>Verrucomicrobiales</taxon>
        <taxon>Verrucomicrobiaceae</taxon>
        <taxon>Prosthecobacter</taxon>
    </lineage>
</organism>
<evidence type="ECO:0000259" key="2">
    <source>
        <dbReference type="Pfam" id="PF16655"/>
    </source>
</evidence>
<accession>A0A4R7RY81</accession>
<dbReference type="InterPro" id="IPR029052">
    <property type="entry name" value="Metallo-depent_PP-like"/>
</dbReference>
<evidence type="ECO:0000259" key="1">
    <source>
        <dbReference type="Pfam" id="PF09423"/>
    </source>
</evidence>